<evidence type="ECO:0000256" key="1">
    <source>
        <dbReference type="SAM" id="MobiDB-lite"/>
    </source>
</evidence>
<dbReference type="AlphaFoldDB" id="A0A1I8C3T6"/>
<feature type="region of interest" description="Disordered" evidence="1">
    <location>
        <begin position="192"/>
        <end position="226"/>
    </location>
</feature>
<evidence type="ECO:0000313" key="3">
    <source>
        <dbReference type="WBParaSite" id="MhA1_Contig990.frz3.gene11"/>
    </source>
</evidence>
<evidence type="ECO:0000313" key="2">
    <source>
        <dbReference type="Proteomes" id="UP000095281"/>
    </source>
</evidence>
<feature type="compositionally biased region" description="Polar residues" evidence="1">
    <location>
        <begin position="207"/>
        <end position="226"/>
    </location>
</feature>
<accession>A0A1I8C3T6</accession>
<dbReference type="WBParaSite" id="MhA1_Contig990.frz3.gene11">
    <property type="protein sequence ID" value="MhA1_Contig990.frz3.gene11"/>
    <property type="gene ID" value="MhA1_Contig990.frz3.gene11"/>
</dbReference>
<keyword evidence="2" id="KW-1185">Reference proteome</keyword>
<dbReference type="Proteomes" id="UP000095281">
    <property type="component" value="Unplaced"/>
</dbReference>
<organism evidence="2 3">
    <name type="scientific">Meloidogyne hapla</name>
    <name type="common">Root-knot nematode worm</name>
    <dbReference type="NCBI Taxonomy" id="6305"/>
    <lineage>
        <taxon>Eukaryota</taxon>
        <taxon>Metazoa</taxon>
        <taxon>Ecdysozoa</taxon>
        <taxon>Nematoda</taxon>
        <taxon>Chromadorea</taxon>
        <taxon>Rhabditida</taxon>
        <taxon>Tylenchina</taxon>
        <taxon>Tylenchomorpha</taxon>
        <taxon>Tylenchoidea</taxon>
        <taxon>Meloidogynidae</taxon>
        <taxon>Meloidogyninae</taxon>
        <taxon>Meloidogyne</taxon>
    </lineage>
</organism>
<reference evidence="3" key="1">
    <citation type="submission" date="2016-11" db="UniProtKB">
        <authorList>
            <consortium name="WormBaseParasite"/>
        </authorList>
    </citation>
    <scope>IDENTIFICATION</scope>
</reference>
<protein>
    <submittedName>
        <fullName evidence="3">Uncharacterized protein</fullName>
    </submittedName>
</protein>
<name>A0A1I8C3T6_MELHA</name>
<proteinExistence type="predicted"/>
<sequence>MSSTSSTETSKIPSITNSKGVHFHDHFNRNQFEKLINLKLKTLTCHDIKCKKEKDFMKKSISRLAQTFTEIFNLYEKQRKDMIIIYSLYNKLCEEFALPYRIERPIEHESRRLAQIAEMIKGIFLKKNDEFKNESTETETMFDKKDKNVTRQSDLMTLTPLNGGFNGGPTNSQFQNLNNNIKNNQLIQNGQIKNDFNENNRKRRSTPFLNKSPSISASLSVQPPSTSTKLPAFLENFGSSPIVSVNLNSPQVNLNNLNQMRQWKIPKTTNCNINGYKRDNTQMVNGNTLHINHHHNHHHLSQTTIPQTIPQMNGVSLQFKHQKPQQPNNPHFLRSSNIENLNSSKQQFTVPTASALVVSSQELLLHELLGVSEKRAKFTSRKANCDDEIEVIELDD</sequence>